<dbReference type="Proteomes" id="UP000261828">
    <property type="component" value="Unassembled WGS sequence"/>
</dbReference>
<sequence length="115" mass="12635">MPQKEKPISAKKESEQHKIPNPISLGLSFILGNPVNYTYLFIGKTLLEASPDGSSTLSKTKLVGQTVVVTGIVHRSKGLKIYVLRRSDNKDFYHGLPQIYADVPSAIVAQELSLL</sequence>
<comment type="caution">
    <text evidence="1">The sequence shown here is derived from an EMBL/GenBank/DDBJ whole genome shotgun (WGS) entry which is preliminary data.</text>
</comment>
<organism evidence="1 2">
    <name type="scientific">Flagellimonas nanhaiensis</name>
    <dbReference type="NCBI Taxonomy" id="2292706"/>
    <lineage>
        <taxon>Bacteria</taxon>
        <taxon>Pseudomonadati</taxon>
        <taxon>Bacteroidota</taxon>
        <taxon>Flavobacteriia</taxon>
        <taxon>Flavobacteriales</taxon>
        <taxon>Flavobacteriaceae</taxon>
        <taxon>Flagellimonas</taxon>
    </lineage>
</organism>
<dbReference type="AlphaFoldDB" id="A0A371JPT5"/>
<dbReference type="EMBL" id="QTJX01000002">
    <property type="protein sequence ID" value="RDY59528.1"/>
    <property type="molecule type" value="Genomic_DNA"/>
</dbReference>
<evidence type="ECO:0000313" key="2">
    <source>
        <dbReference type="Proteomes" id="UP000261828"/>
    </source>
</evidence>
<name>A0A371JPT5_9FLAO</name>
<dbReference type="RefSeq" id="WP_116184142.1">
    <property type="nucleotide sequence ID" value="NZ_QTJX01000002.1"/>
</dbReference>
<proteinExistence type="predicted"/>
<gene>
    <name evidence="1" type="ORF">DX873_09115</name>
</gene>
<reference evidence="1 2" key="1">
    <citation type="submission" date="2018-08" db="EMBL/GenBank/DDBJ databases">
        <title>Muricauda nanhaiensis sp. nov., isolated from seawater of the South China Sea.</title>
        <authorList>
            <person name="Dang Y."/>
        </authorList>
    </citation>
    <scope>NUCLEOTIDE SEQUENCE [LARGE SCALE GENOMIC DNA]</scope>
    <source>
        <strain evidence="1 2">SM1704</strain>
    </source>
</reference>
<protein>
    <submittedName>
        <fullName evidence="1">Uncharacterized protein</fullName>
    </submittedName>
</protein>
<evidence type="ECO:0000313" key="1">
    <source>
        <dbReference type="EMBL" id="RDY59528.1"/>
    </source>
</evidence>
<keyword evidence="2" id="KW-1185">Reference proteome</keyword>
<accession>A0A371JPT5</accession>
<dbReference type="OrthoDB" id="1453104at2"/>